<sequence length="185" mass="20647">MGKMTWSVVIHVVAAELELQLRDHLSCVVSAASSVATRDLAVNFNGRLEVEMDVKNIVYSESNISSQPAAVLPSYQYDSGWYPADNKINRNLLFTHGLGYAPTDISIVFSPDQERLYPLIWSWSYQWSGNPVTILVTATAITLSIWDGSEEADGSPLRPLHGAWDGQAGSWTFWKEGYFRVFASR</sequence>
<gene>
    <name evidence="1" type="ORF">BamMEX5DRAFT_6639</name>
</gene>
<evidence type="ECO:0000313" key="2">
    <source>
        <dbReference type="Proteomes" id="UP000004814"/>
    </source>
</evidence>
<accession>B1TFS3</accession>
<name>B1TFS3_9BURK</name>
<reference evidence="1 2" key="1">
    <citation type="submission" date="2008-03" db="EMBL/GenBank/DDBJ databases">
        <title>Sequencing of the draft genome and assembly of Burkholderia ambifaria MEX-5.</title>
        <authorList>
            <consortium name="US DOE Joint Genome Institute (JGI-PGF)"/>
            <person name="Copeland A."/>
            <person name="Lucas S."/>
            <person name="Lapidus A."/>
            <person name="Glavina del Rio T."/>
            <person name="Dalin E."/>
            <person name="Tice H."/>
            <person name="Bruce D."/>
            <person name="Goodwin L."/>
            <person name="Pitluck S."/>
            <person name="Larimer F."/>
            <person name="Land M.L."/>
            <person name="Hauser L."/>
            <person name="Tiedje J."/>
            <person name="Richardson P."/>
        </authorList>
    </citation>
    <scope>NUCLEOTIDE SEQUENCE [LARGE SCALE GENOMIC DNA]</scope>
    <source>
        <strain evidence="1 2">MEX-5</strain>
    </source>
</reference>
<dbReference type="PATRIC" id="fig|396597.7.peg.733"/>
<organism evidence="1 2">
    <name type="scientific">Burkholderia ambifaria MEX-5</name>
    <dbReference type="NCBI Taxonomy" id="396597"/>
    <lineage>
        <taxon>Bacteria</taxon>
        <taxon>Pseudomonadati</taxon>
        <taxon>Pseudomonadota</taxon>
        <taxon>Betaproteobacteria</taxon>
        <taxon>Burkholderiales</taxon>
        <taxon>Burkholderiaceae</taxon>
        <taxon>Burkholderia</taxon>
        <taxon>Burkholderia cepacia complex</taxon>
    </lineage>
</organism>
<protein>
    <submittedName>
        <fullName evidence="1">Uncharacterized protein</fullName>
    </submittedName>
</protein>
<dbReference type="EMBL" id="ABLK01000428">
    <property type="protein sequence ID" value="EDT37586.1"/>
    <property type="molecule type" value="Genomic_DNA"/>
</dbReference>
<proteinExistence type="predicted"/>
<evidence type="ECO:0000313" key="1">
    <source>
        <dbReference type="EMBL" id="EDT37586.1"/>
    </source>
</evidence>
<comment type="caution">
    <text evidence="1">The sequence shown here is derived from an EMBL/GenBank/DDBJ whole genome shotgun (WGS) entry which is preliminary data.</text>
</comment>
<dbReference type="AlphaFoldDB" id="B1TFS3"/>
<dbReference type="Proteomes" id="UP000004814">
    <property type="component" value="Unassembled WGS sequence"/>
</dbReference>